<evidence type="ECO:0000256" key="2">
    <source>
        <dbReference type="ARBA" id="ARBA00004496"/>
    </source>
</evidence>
<organism evidence="8 9">
    <name type="scientific">Fibrisoma montanum</name>
    <dbReference type="NCBI Taxonomy" id="2305895"/>
    <lineage>
        <taxon>Bacteria</taxon>
        <taxon>Pseudomonadati</taxon>
        <taxon>Bacteroidota</taxon>
        <taxon>Cytophagia</taxon>
        <taxon>Cytophagales</taxon>
        <taxon>Spirosomataceae</taxon>
        <taxon>Fibrisoma</taxon>
    </lineage>
</organism>
<evidence type="ECO:0000256" key="5">
    <source>
        <dbReference type="ARBA" id="ARBA00023002"/>
    </source>
</evidence>
<dbReference type="OrthoDB" id="1410477at2"/>
<comment type="cofactor">
    <cofactor evidence="1">
        <name>Fe cation</name>
        <dbReference type="ChEBI" id="CHEBI:24875"/>
    </cofactor>
</comment>
<dbReference type="PANTHER" id="PTHR12588:SF0">
    <property type="entry name" value="INOSITOL OXYGENASE"/>
    <property type="match status" value="1"/>
</dbReference>
<evidence type="ECO:0000256" key="4">
    <source>
        <dbReference type="ARBA" id="ARBA00022723"/>
    </source>
</evidence>
<keyword evidence="6" id="KW-0408">Iron</keyword>
<evidence type="ECO:0000256" key="1">
    <source>
        <dbReference type="ARBA" id="ARBA00001962"/>
    </source>
</evidence>
<feature type="compositionally biased region" description="Basic and acidic residues" evidence="7">
    <location>
        <begin position="34"/>
        <end position="45"/>
    </location>
</feature>
<keyword evidence="3" id="KW-0963">Cytoplasm</keyword>
<protein>
    <submittedName>
        <fullName evidence="8">Inositol oxygenase</fullName>
    </submittedName>
</protein>
<dbReference type="GO" id="GO:0005506">
    <property type="term" value="F:iron ion binding"/>
    <property type="evidence" value="ECO:0007669"/>
    <property type="project" value="InterPro"/>
</dbReference>
<sequence length="293" mass="34752">MTAHTPTEHSPLASLEQWEDDLLIRYPEPNAAQPEHKAKEEYRNYDDPERDTVREFYRLNHKYQTYDFVMEKEREFLKFDKKEMPVWGAMEFLNTLVDDSDPDIELDQLQHLLQTAEAIRADGHPDWFVLTGFLHDMGKVLCLFGEPQWAVVGDTFPVGCAHSDKIVYPEFFADNPDTYDERFNTKFGVYEPNCGLKNVHMSWGHDEYLYQITKDYLPEPALYMIRYHSFYAQHREHAYDHLMDDHDRAMFKWVKAFNPYDLYSKSPKPPVVSELKPYYEDLIAKYLPATVRL</sequence>
<dbReference type="GO" id="GO:0005737">
    <property type="term" value="C:cytoplasm"/>
    <property type="evidence" value="ECO:0007669"/>
    <property type="project" value="UniProtKB-SubCell"/>
</dbReference>
<keyword evidence="5" id="KW-0560">Oxidoreductase</keyword>
<dbReference type="Pfam" id="PF05153">
    <property type="entry name" value="MIOX"/>
    <property type="match status" value="1"/>
</dbReference>
<keyword evidence="4" id="KW-0479">Metal-binding</keyword>
<evidence type="ECO:0000313" key="9">
    <source>
        <dbReference type="Proteomes" id="UP000283523"/>
    </source>
</evidence>
<dbReference type="GO" id="GO:0019310">
    <property type="term" value="P:inositol catabolic process"/>
    <property type="evidence" value="ECO:0007669"/>
    <property type="project" value="InterPro"/>
</dbReference>
<proteinExistence type="predicted"/>
<comment type="subcellular location">
    <subcellularLocation>
        <location evidence="2">Cytoplasm</location>
    </subcellularLocation>
</comment>
<feature type="region of interest" description="Disordered" evidence="7">
    <location>
        <begin position="26"/>
        <end position="45"/>
    </location>
</feature>
<name>A0A418MJQ1_9BACT</name>
<evidence type="ECO:0000256" key="7">
    <source>
        <dbReference type="SAM" id="MobiDB-lite"/>
    </source>
</evidence>
<evidence type="ECO:0000256" key="3">
    <source>
        <dbReference type="ARBA" id="ARBA00022490"/>
    </source>
</evidence>
<dbReference type="RefSeq" id="WP_119666415.1">
    <property type="nucleotide sequence ID" value="NZ_QXED01000001.1"/>
</dbReference>
<comment type="caution">
    <text evidence="8">The sequence shown here is derived from an EMBL/GenBank/DDBJ whole genome shotgun (WGS) entry which is preliminary data.</text>
</comment>
<dbReference type="SUPFAM" id="SSF109604">
    <property type="entry name" value="HD-domain/PDEase-like"/>
    <property type="match status" value="1"/>
</dbReference>
<dbReference type="AlphaFoldDB" id="A0A418MJQ1"/>
<dbReference type="Proteomes" id="UP000283523">
    <property type="component" value="Unassembled WGS sequence"/>
</dbReference>
<evidence type="ECO:0000256" key="6">
    <source>
        <dbReference type="ARBA" id="ARBA00023004"/>
    </source>
</evidence>
<dbReference type="InterPro" id="IPR007828">
    <property type="entry name" value="Inositol_oxygenase"/>
</dbReference>
<evidence type="ECO:0000313" key="8">
    <source>
        <dbReference type="EMBL" id="RIV27573.1"/>
    </source>
</evidence>
<dbReference type="PANTHER" id="PTHR12588">
    <property type="entry name" value="MYOINOSITOL OXYGENASE"/>
    <property type="match status" value="1"/>
</dbReference>
<accession>A0A418MJQ1</accession>
<dbReference type="EMBL" id="QXED01000001">
    <property type="protein sequence ID" value="RIV27573.1"/>
    <property type="molecule type" value="Genomic_DNA"/>
</dbReference>
<gene>
    <name evidence="8" type="ORF">DYU11_04510</name>
</gene>
<reference evidence="8 9" key="1">
    <citation type="submission" date="2018-08" db="EMBL/GenBank/DDBJ databases">
        <title>Fibrisoma montanum sp. nov., isolated from Danxia mountain soil.</title>
        <authorList>
            <person name="Huang Y."/>
        </authorList>
    </citation>
    <scope>NUCLEOTIDE SEQUENCE [LARGE SCALE GENOMIC DNA]</scope>
    <source>
        <strain evidence="8 9">HYT19</strain>
    </source>
</reference>
<keyword evidence="9" id="KW-1185">Reference proteome</keyword>
<dbReference type="Gene3D" id="1.10.3210.10">
    <property type="entry name" value="Hypothetical protein af1432"/>
    <property type="match status" value="1"/>
</dbReference>
<dbReference type="GO" id="GO:0050113">
    <property type="term" value="F:inositol oxygenase activity"/>
    <property type="evidence" value="ECO:0007669"/>
    <property type="project" value="InterPro"/>
</dbReference>